<evidence type="ECO:0000313" key="3">
    <source>
        <dbReference type="Proteomes" id="UP000184499"/>
    </source>
</evidence>
<evidence type="ECO:0000313" key="2">
    <source>
        <dbReference type="EMBL" id="OJJ75985.1"/>
    </source>
</evidence>
<keyword evidence="1" id="KW-0472">Membrane</keyword>
<proteinExistence type="predicted"/>
<accession>A0A1L9UWA6</accession>
<dbReference type="RefSeq" id="XP_067483232.1">
    <property type="nucleotide sequence ID" value="XM_067624023.1"/>
</dbReference>
<protein>
    <submittedName>
        <fullName evidence="2">Uncharacterized protein</fullName>
    </submittedName>
</protein>
<keyword evidence="3" id="KW-1185">Reference proteome</keyword>
<dbReference type="EMBL" id="KV878680">
    <property type="protein sequence ID" value="OJJ75985.1"/>
    <property type="molecule type" value="Genomic_DNA"/>
</dbReference>
<dbReference type="Proteomes" id="UP000184499">
    <property type="component" value="Unassembled WGS sequence"/>
</dbReference>
<keyword evidence="1" id="KW-1133">Transmembrane helix</keyword>
<dbReference type="GeneID" id="93576511"/>
<evidence type="ECO:0000256" key="1">
    <source>
        <dbReference type="SAM" id="Phobius"/>
    </source>
</evidence>
<keyword evidence="1" id="KW-0812">Transmembrane</keyword>
<dbReference type="AlphaFoldDB" id="A0A1L9UWA6"/>
<gene>
    <name evidence="2" type="ORF">ASPBRDRAFT_388718</name>
</gene>
<organism evidence="2 3">
    <name type="scientific">Aspergillus brasiliensis (strain CBS 101740 / IMI 381727 / IBT 21946)</name>
    <dbReference type="NCBI Taxonomy" id="767769"/>
    <lineage>
        <taxon>Eukaryota</taxon>
        <taxon>Fungi</taxon>
        <taxon>Dikarya</taxon>
        <taxon>Ascomycota</taxon>
        <taxon>Pezizomycotina</taxon>
        <taxon>Eurotiomycetes</taxon>
        <taxon>Eurotiomycetidae</taxon>
        <taxon>Eurotiales</taxon>
        <taxon>Aspergillaceae</taxon>
        <taxon>Aspergillus</taxon>
        <taxon>Aspergillus subgen. Circumdati</taxon>
    </lineage>
</organism>
<feature type="transmembrane region" description="Helical" evidence="1">
    <location>
        <begin position="140"/>
        <end position="162"/>
    </location>
</feature>
<sequence>MTALTSRYQSLTTSFDDDNKQTLSVCLSCLELRMDLIHTYNIHTYIHALSTYIHTYIHAQALISSLIHTLPTQTLPFKDKESDHMSPDAHVHTPSRKRYGYTMDTHILLNPPMHRLGCSRAGVAVPCPVRFDIHTYIHTYLYTHTVTILFSAILNFHFHIISLSRLVYQSIYLSIHLLPFPLNFFLAACHLLLFYTTLIAHYTLSTRCQPSLLISSYILGTNQLHT</sequence>
<reference evidence="3" key="1">
    <citation type="journal article" date="2017" name="Genome Biol.">
        <title>Comparative genomics reveals high biological diversity and specific adaptations in the industrially and medically important fungal genus Aspergillus.</title>
        <authorList>
            <person name="de Vries R.P."/>
            <person name="Riley R."/>
            <person name="Wiebenga A."/>
            <person name="Aguilar-Osorio G."/>
            <person name="Amillis S."/>
            <person name="Uchima C.A."/>
            <person name="Anderluh G."/>
            <person name="Asadollahi M."/>
            <person name="Askin M."/>
            <person name="Barry K."/>
            <person name="Battaglia E."/>
            <person name="Bayram O."/>
            <person name="Benocci T."/>
            <person name="Braus-Stromeyer S.A."/>
            <person name="Caldana C."/>
            <person name="Canovas D."/>
            <person name="Cerqueira G.C."/>
            <person name="Chen F."/>
            <person name="Chen W."/>
            <person name="Choi C."/>
            <person name="Clum A."/>
            <person name="Dos Santos R.A."/>
            <person name="Damasio A.R."/>
            <person name="Diallinas G."/>
            <person name="Emri T."/>
            <person name="Fekete E."/>
            <person name="Flipphi M."/>
            <person name="Freyberg S."/>
            <person name="Gallo A."/>
            <person name="Gournas C."/>
            <person name="Habgood R."/>
            <person name="Hainaut M."/>
            <person name="Harispe M.L."/>
            <person name="Henrissat B."/>
            <person name="Hilden K.S."/>
            <person name="Hope R."/>
            <person name="Hossain A."/>
            <person name="Karabika E."/>
            <person name="Karaffa L."/>
            <person name="Karanyi Z."/>
            <person name="Krasevec N."/>
            <person name="Kuo A."/>
            <person name="Kusch H."/>
            <person name="LaButti K."/>
            <person name="Lagendijk E.L."/>
            <person name="Lapidus A."/>
            <person name="Levasseur A."/>
            <person name="Lindquist E."/>
            <person name="Lipzen A."/>
            <person name="Logrieco A.F."/>
            <person name="MacCabe A."/>
            <person name="Maekelae M.R."/>
            <person name="Malavazi I."/>
            <person name="Melin P."/>
            <person name="Meyer V."/>
            <person name="Mielnichuk N."/>
            <person name="Miskei M."/>
            <person name="Molnar A.P."/>
            <person name="Mule G."/>
            <person name="Ngan C.Y."/>
            <person name="Orejas M."/>
            <person name="Orosz E."/>
            <person name="Ouedraogo J.P."/>
            <person name="Overkamp K.M."/>
            <person name="Park H.-S."/>
            <person name="Perrone G."/>
            <person name="Piumi F."/>
            <person name="Punt P.J."/>
            <person name="Ram A.F."/>
            <person name="Ramon A."/>
            <person name="Rauscher S."/>
            <person name="Record E."/>
            <person name="Riano-Pachon D.M."/>
            <person name="Robert V."/>
            <person name="Roehrig J."/>
            <person name="Ruller R."/>
            <person name="Salamov A."/>
            <person name="Salih N.S."/>
            <person name="Samson R.A."/>
            <person name="Sandor E."/>
            <person name="Sanguinetti M."/>
            <person name="Schuetze T."/>
            <person name="Sepcic K."/>
            <person name="Shelest E."/>
            <person name="Sherlock G."/>
            <person name="Sophianopoulou V."/>
            <person name="Squina F.M."/>
            <person name="Sun H."/>
            <person name="Susca A."/>
            <person name="Todd R.B."/>
            <person name="Tsang A."/>
            <person name="Unkles S.E."/>
            <person name="van de Wiele N."/>
            <person name="van Rossen-Uffink D."/>
            <person name="Oliveira J.V."/>
            <person name="Vesth T.C."/>
            <person name="Visser J."/>
            <person name="Yu J.-H."/>
            <person name="Zhou M."/>
            <person name="Andersen M.R."/>
            <person name="Archer D.B."/>
            <person name="Baker S.E."/>
            <person name="Benoit I."/>
            <person name="Brakhage A.A."/>
            <person name="Braus G.H."/>
            <person name="Fischer R."/>
            <person name="Frisvad J.C."/>
            <person name="Goldman G.H."/>
            <person name="Houbraken J."/>
            <person name="Oakley B."/>
            <person name="Pocsi I."/>
            <person name="Scazzocchio C."/>
            <person name="Seiboth B."/>
            <person name="vanKuyk P.A."/>
            <person name="Wortman J."/>
            <person name="Dyer P.S."/>
            <person name="Grigoriev I.V."/>
        </authorList>
    </citation>
    <scope>NUCLEOTIDE SEQUENCE [LARGE SCALE GENOMIC DNA]</scope>
    <source>
        <strain evidence="3">CBS 101740 / IMI 381727 / IBT 21946</strain>
    </source>
</reference>
<name>A0A1L9UWA6_ASPBC</name>
<feature type="transmembrane region" description="Helical" evidence="1">
    <location>
        <begin position="182"/>
        <end position="204"/>
    </location>
</feature>
<dbReference type="VEuPathDB" id="FungiDB:ASPBRDRAFT_388718"/>